<keyword evidence="7" id="KW-1185">Reference proteome</keyword>
<protein>
    <recommendedName>
        <fullName evidence="8">Mitochondrial import inner membrane translocase subunit TIM23</fullName>
    </recommendedName>
</protein>
<dbReference type="GO" id="GO:0030150">
    <property type="term" value="P:protein import into mitochondrial matrix"/>
    <property type="evidence" value="ECO:0007669"/>
    <property type="project" value="TreeGrafter"/>
</dbReference>
<dbReference type="GO" id="GO:0008320">
    <property type="term" value="F:protein transmembrane transporter activity"/>
    <property type="evidence" value="ECO:0007669"/>
    <property type="project" value="TreeGrafter"/>
</dbReference>
<evidence type="ECO:0000256" key="4">
    <source>
        <dbReference type="ARBA" id="ARBA00023136"/>
    </source>
</evidence>
<feature type="region of interest" description="Disordered" evidence="5">
    <location>
        <begin position="1"/>
        <end position="29"/>
    </location>
</feature>
<dbReference type="EMBL" id="BQKY01000006">
    <property type="protein sequence ID" value="GJN90343.1"/>
    <property type="molecule type" value="Genomic_DNA"/>
</dbReference>
<accession>A0AAV5GJF8</accession>
<dbReference type="PANTHER" id="PTHR15371:SF0">
    <property type="entry name" value="SD19278P"/>
    <property type="match status" value="1"/>
</dbReference>
<keyword evidence="4" id="KW-0472">Membrane</keyword>
<evidence type="ECO:0000313" key="7">
    <source>
        <dbReference type="Proteomes" id="UP001342314"/>
    </source>
</evidence>
<dbReference type="Proteomes" id="UP001342314">
    <property type="component" value="Unassembled WGS sequence"/>
</dbReference>
<sequence length="282" mass="28246">MASPSATSPNTDDILGSHRFTAPGASSSPLAQAPNAASILGGAPIDASALHPLAGLVDNKELDYLLLEDDKLSSVAGGKTVLPSRGWGDELCYGTGSTYLAGLGLGGAWGFWEGLRRPIAAPRNVSTAAPAPAAAAAAAGAVPPAAGAAPAASAVGAQATAFAKEAAAQVTEGAKQAAGNAQAQAAARISGRLRWNNILNQVTRRGTAMGNSAGVLALIYNGINSTIDVYRGHQHDVYGSMTAAALTGLIWRSTAGVRPMVITSGLLTAAAAGWSWVKVQLL</sequence>
<dbReference type="GO" id="GO:0005744">
    <property type="term" value="C:TIM23 mitochondrial import inner membrane translocase complex"/>
    <property type="evidence" value="ECO:0007669"/>
    <property type="project" value="TreeGrafter"/>
</dbReference>
<proteinExistence type="predicted"/>
<feature type="compositionally biased region" description="Polar residues" evidence="5">
    <location>
        <begin position="1"/>
        <end position="11"/>
    </location>
</feature>
<name>A0AAV5GJF8_9BASI</name>
<keyword evidence="2" id="KW-0812">Transmembrane</keyword>
<evidence type="ECO:0000256" key="3">
    <source>
        <dbReference type="ARBA" id="ARBA00022989"/>
    </source>
</evidence>
<dbReference type="Pfam" id="PF02466">
    <property type="entry name" value="Tim17"/>
    <property type="match status" value="1"/>
</dbReference>
<evidence type="ECO:0000256" key="2">
    <source>
        <dbReference type="ARBA" id="ARBA00022692"/>
    </source>
</evidence>
<gene>
    <name evidence="6" type="ORF">Rhopal_003352-T1</name>
</gene>
<dbReference type="AlphaFoldDB" id="A0AAV5GJF8"/>
<evidence type="ECO:0000313" key="6">
    <source>
        <dbReference type="EMBL" id="GJN90343.1"/>
    </source>
</evidence>
<keyword evidence="3" id="KW-1133">Transmembrane helix</keyword>
<evidence type="ECO:0000256" key="1">
    <source>
        <dbReference type="ARBA" id="ARBA00004141"/>
    </source>
</evidence>
<comment type="subcellular location">
    <subcellularLocation>
        <location evidence="1">Membrane</location>
        <topology evidence="1">Multi-pass membrane protein</topology>
    </subcellularLocation>
</comment>
<comment type="caution">
    <text evidence="6">The sequence shown here is derived from an EMBL/GenBank/DDBJ whole genome shotgun (WGS) entry which is preliminary data.</text>
</comment>
<reference evidence="6 7" key="1">
    <citation type="submission" date="2021-12" db="EMBL/GenBank/DDBJ databases">
        <title>High titer production of polyol ester of fatty acids by Rhodotorula paludigena BS15 towards product separation-free biomass refinery.</title>
        <authorList>
            <person name="Mano J."/>
            <person name="Ono H."/>
            <person name="Tanaka T."/>
            <person name="Naito K."/>
            <person name="Sushida H."/>
            <person name="Ike M."/>
            <person name="Tokuyasu K."/>
            <person name="Kitaoka M."/>
        </authorList>
    </citation>
    <scope>NUCLEOTIDE SEQUENCE [LARGE SCALE GENOMIC DNA]</scope>
    <source>
        <strain evidence="6 7">BS15</strain>
    </source>
</reference>
<evidence type="ECO:0008006" key="8">
    <source>
        <dbReference type="Google" id="ProtNLM"/>
    </source>
</evidence>
<organism evidence="6 7">
    <name type="scientific">Rhodotorula paludigena</name>
    <dbReference type="NCBI Taxonomy" id="86838"/>
    <lineage>
        <taxon>Eukaryota</taxon>
        <taxon>Fungi</taxon>
        <taxon>Dikarya</taxon>
        <taxon>Basidiomycota</taxon>
        <taxon>Pucciniomycotina</taxon>
        <taxon>Microbotryomycetes</taxon>
        <taxon>Sporidiobolales</taxon>
        <taxon>Sporidiobolaceae</taxon>
        <taxon>Rhodotorula</taxon>
    </lineage>
</organism>
<dbReference type="PANTHER" id="PTHR15371">
    <property type="entry name" value="TIM23"/>
    <property type="match status" value="1"/>
</dbReference>
<evidence type="ECO:0000256" key="5">
    <source>
        <dbReference type="SAM" id="MobiDB-lite"/>
    </source>
</evidence>
<dbReference type="InterPro" id="IPR045238">
    <property type="entry name" value="Tim23-like"/>
</dbReference>